<evidence type="ECO:0000313" key="10">
    <source>
        <dbReference type="Proteomes" id="UP000292447"/>
    </source>
</evidence>
<dbReference type="PANTHER" id="PTHR15561:SF0">
    <property type="entry name" value="DNA-DIRECTED RNA POLYMERASE III SUBUNIT RPC9"/>
    <property type="match status" value="1"/>
</dbReference>
<reference evidence="10" key="1">
    <citation type="submission" date="2019-03" db="EMBL/GenBank/DDBJ databases">
        <title>Snf2 controls pulcherriminic acid biosynthesis and connects pigmentation and antifungal activity of the yeast Metschnikowia pulcherrima.</title>
        <authorList>
            <person name="Gore-Lloyd D."/>
            <person name="Sumann I."/>
            <person name="Brachmann A.O."/>
            <person name="Schneeberger K."/>
            <person name="Ortiz-Merino R.A."/>
            <person name="Moreno-Beltran M."/>
            <person name="Schlaefli M."/>
            <person name="Kirner P."/>
            <person name="Santos Kron A."/>
            <person name="Wolfe K.H."/>
            <person name="Piel J."/>
            <person name="Ahrens C.H."/>
            <person name="Henk D."/>
            <person name="Freimoser F.M."/>
        </authorList>
    </citation>
    <scope>NUCLEOTIDE SEQUENCE [LARGE SCALE GENOMIC DNA]</scope>
    <source>
        <strain evidence="10">APC 1.2</strain>
    </source>
</reference>
<dbReference type="InterPro" id="IPR010997">
    <property type="entry name" value="HRDC-like_sf"/>
</dbReference>
<keyword evidence="6" id="KW-0539">Nucleus</keyword>
<dbReference type="PANTHER" id="PTHR15561">
    <property type="entry name" value="CALCITONIN GENE-RELATED PEPTIDE-RECEPTOR COMPONENT PROTEIN"/>
    <property type="match status" value="1"/>
</dbReference>
<dbReference type="InterPro" id="IPR038846">
    <property type="entry name" value="RPC9"/>
</dbReference>
<comment type="similarity">
    <text evidence="2">Belongs to the eukaryotic RPC9 RNA polymerase subunit family.</text>
</comment>
<evidence type="ECO:0000256" key="4">
    <source>
        <dbReference type="ARBA" id="ARBA00022478"/>
    </source>
</evidence>
<dbReference type="InterPro" id="IPR038324">
    <property type="entry name" value="Rpb4/RPC9_sf"/>
</dbReference>
<name>A0A4P6XCX7_9ASCO</name>
<sequence length="167" mass="19292">MKVLNEREAFLLDYEVLQHLTGIKEKFNWSFTPEDDAKLKHKKKRFTDAGLGLEVITRDILLYLSKNAAGSISSETSFGELMAFFNNFDLMKAEKLQIVNSLPRSMVHLYGLVEECDQRLDEDTCQSIIDKIDELFPLPEEDAEEEEQEEEQTGEIYEDDAMEADEN</sequence>
<feature type="region of interest" description="Disordered" evidence="7">
    <location>
        <begin position="137"/>
        <end position="167"/>
    </location>
</feature>
<dbReference type="GO" id="GO:0005666">
    <property type="term" value="C:RNA polymerase III complex"/>
    <property type="evidence" value="ECO:0007669"/>
    <property type="project" value="InterPro"/>
</dbReference>
<evidence type="ECO:0000256" key="5">
    <source>
        <dbReference type="ARBA" id="ARBA00023163"/>
    </source>
</evidence>
<dbReference type="Pfam" id="PF03874">
    <property type="entry name" value="RNA_pol_Rpb4"/>
    <property type="match status" value="1"/>
</dbReference>
<evidence type="ECO:0000256" key="2">
    <source>
        <dbReference type="ARBA" id="ARBA00006898"/>
    </source>
</evidence>
<accession>A0A4P6XCX7</accession>
<comment type="subcellular location">
    <subcellularLocation>
        <location evidence="1">Nucleus</location>
    </subcellularLocation>
</comment>
<dbReference type="GO" id="GO:0000166">
    <property type="term" value="F:nucleotide binding"/>
    <property type="evidence" value="ECO:0007669"/>
    <property type="project" value="InterPro"/>
</dbReference>
<proteinExistence type="inferred from homology"/>
<evidence type="ECO:0000256" key="6">
    <source>
        <dbReference type="ARBA" id="ARBA00023242"/>
    </source>
</evidence>
<dbReference type="SMART" id="SM00657">
    <property type="entry name" value="RPOL4c"/>
    <property type="match status" value="1"/>
</dbReference>
<evidence type="ECO:0000313" key="9">
    <source>
        <dbReference type="EMBL" id="QBM85472.1"/>
    </source>
</evidence>
<dbReference type="STRING" id="2163413.A0A4P6XCX7"/>
<evidence type="ECO:0000256" key="1">
    <source>
        <dbReference type="ARBA" id="ARBA00004123"/>
    </source>
</evidence>
<dbReference type="Gene3D" id="1.20.1250.40">
    <property type="match status" value="1"/>
</dbReference>
<gene>
    <name evidence="9" type="primary">MPUL0A00910</name>
    <name evidence="9" type="ORF">METSCH_A00910</name>
</gene>
<dbReference type="InterPro" id="IPR006590">
    <property type="entry name" value="RNA_pol_Rpb4/RPC9_core"/>
</dbReference>
<dbReference type="InterPro" id="IPR005574">
    <property type="entry name" value="Rpb4/RPC9"/>
</dbReference>
<dbReference type="AlphaFoldDB" id="A0A4P6XCX7"/>
<organism evidence="9 10">
    <name type="scientific">Metschnikowia aff. pulcherrima</name>
    <dbReference type="NCBI Taxonomy" id="2163413"/>
    <lineage>
        <taxon>Eukaryota</taxon>
        <taxon>Fungi</taxon>
        <taxon>Dikarya</taxon>
        <taxon>Ascomycota</taxon>
        <taxon>Saccharomycotina</taxon>
        <taxon>Pichiomycetes</taxon>
        <taxon>Metschnikowiaceae</taxon>
        <taxon>Metschnikowia</taxon>
    </lineage>
</organism>
<dbReference type="Proteomes" id="UP000292447">
    <property type="component" value="Chromosome I"/>
</dbReference>
<evidence type="ECO:0000259" key="8">
    <source>
        <dbReference type="SMART" id="SM00657"/>
    </source>
</evidence>
<keyword evidence="4" id="KW-0240">DNA-directed RNA polymerase</keyword>
<keyword evidence="5" id="KW-0804">Transcription</keyword>
<feature type="compositionally biased region" description="Acidic residues" evidence="7">
    <location>
        <begin position="139"/>
        <end position="167"/>
    </location>
</feature>
<dbReference type="GO" id="GO:0006384">
    <property type="term" value="P:transcription initiation at RNA polymerase III promoter"/>
    <property type="evidence" value="ECO:0007669"/>
    <property type="project" value="InterPro"/>
</dbReference>
<protein>
    <recommendedName>
        <fullName evidence="3">DNA-directed RNA polymerase III subunit RPC9</fullName>
    </recommendedName>
</protein>
<feature type="domain" description="RNA polymerase Rpb4/RPC9 core" evidence="8">
    <location>
        <begin position="1"/>
        <end position="139"/>
    </location>
</feature>
<evidence type="ECO:0000256" key="3">
    <source>
        <dbReference type="ARBA" id="ARBA00016672"/>
    </source>
</evidence>
<keyword evidence="10" id="KW-1185">Reference proteome</keyword>
<evidence type="ECO:0000256" key="7">
    <source>
        <dbReference type="SAM" id="MobiDB-lite"/>
    </source>
</evidence>
<dbReference type="EMBL" id="CP034456">
    <property type="protein sequence ID" value="QBM85472.1"/>
    <property type="molecule type" value="Genomic_DNA"/>
</dbReference>
<dbReference type="SUPFAM" id="SSF47819">
    <property type="entry name" value="HRDC-like"/>
    <property type="match status" value="1"/>
</dbReference>